<feature type="region of interest" description="Disordered" evidence="1">
    <location>
        <begin position="1"/>
        <end position="39"/>
    </location>
</feature>
<dbReference type="OrthoDB" id="266780at2759"/>
<feature type="region of interest" description="Disordered" evidence="1">
    <location>
        <begin position="415"/>
        <end position="479"/>
    </location>
</feature>
<evidence type="ECO:0000313" key="2">
    <source>
        <dbReference type="EMBL" id="KPI89567.1"/>
    </source>
</evidence>
<dbReference type="AlphaFoldDB" id="A0A0N0P8I5"/>
<dbReference type="Proteomes" id="UP000038009">
    <property type="component" value="Unassembled WGS sequence"/>
</dbReference>
<name>A0A0N0P8I5_LEPSE</name>
<reference evidence="2 3" key="1">
    <citation type="journal article" date="2015" name="PLoS Pathog.">
        <title>Leptomonas seymouri: Adaptations to the Dixenous Life Cycle Analyzed by Genome Sequencing, Transcriptome Profiling and Co-infection with Leishmania donovani.</title>
        <authorList>
            <person name="Kraeva N."/>
            <person name="Butenko A."/>
            <person name="Hlavacova J."/>
            <person name="Kostygov A."/>
            <person name="Myskova J."/>
            <person name="Grybchuk D."/>
            <person name="Lestinova T."/>
            <person name="Votypka J."/>
            <person name="Volf P."/>
            <person name="Opperdoes F."/>
            <person name="Flegontov P."/>
            <person name="Lukes J."/>
            <person name="Yurchenko V."/>
        </authorList>
    </citation>
    <scope>NUCLEOTIDE SEQUENCE [LARGE SCALE GENOMIC DNA]</scope>
    <source>
        <strain evidence="2 3">ATCC 30220</strain>
    </source>
</reference>
<sequence>MYAHPLPTDGWQSSAPHQPPPPPQQPPPPLADPTTNTSTSLCTNSAFASCGSAADFSIPVSSHAAPDCASAPASFLYPNPYWTSSNTDFDGGVPPPQLLCTSASSELDGSAPAFPPLFGAGVSEAPPLATTSPQNEAAVWSSDINGGNFGNSAGLYDGHHLARPSLSIELPVITADLEHNENEEGIAYRNNAGMVGAEEDEQREGRLQQSRQPPQNDSFRVFGDGEAPYSRLHLRSFAPGSGFTSSCYSSMDPITAALARRQQQLYQGGPRSPLSPRTLQALCNASAEGRRSSFLAQLTPDDVLAPPPLALTWYPPVPPGETQHADRKRRVNGEVTTHAMTRHGVDALMEEGEEAFAGNAMPSTEGEAYVAAADVPLPPLRRARFDSTAASASASAPGIMTSSGFTGVCPGAVAPTSKEFTSDSERSKPERKSGDAEAADDAADSSAGDARASAHTDTRRKRERSERVYEYMSHGRRLN</sequence>
<dbReference type="OMA" id="THAMTRH"/>
<feature type="compositionally biased region" description="Basic and acidic residues" evidence="1">
    <location>
        <begin position="420"/>
        <end position="435"/>
    </location>
</feature>
<keyword evidence="3" id="KW-1185">Reference proteome</keyword>
<evidence type="ECO:0000256" key="1">
    <source>
        <dbReference type="SAM" id="MobiDB-lite"/>
    </source>
</evidence>
<proteinExistence type="predicted"/>
<comment type="caution">
    <text evidence="2">The sequence shown here is derived from an EMBL/GenBank/DDBJ whole genome shotgun (WGS) entry which is preliminary data.</text>
</comment>
<gene>
    <name evidence="2" type="ORF">ABL78_1335</name>
</gene>
<dbReference type="VEuPathDB" id="TriTrypDB:Lsey_0021_0360"/>
<accession>A0A0N0P8I5</accession>
<feature type="compositionally biased region" description="Polar residues" evidence="1">
    <location>
        <begin position="207"/>
        <end position="218"/>
    </location>
</feature>
<organism evidence="2 3">
    <name type="scientific">Leptomonas seymouri</name>
    <dbReference type="NCBI Taxonomy" id="5684"/>
    <lineage>
        <taxon>Eukaryota</taxon>
        <taxon>Discoba</taxon>
        <taxon>Euglenozoa</taxon>
        <taxon>Kinetoplastea</taxon>
        <taxon>Metakinetoplastina</taxon>
        <taxon>Trypanosomatida</taxon>
        <taxon>Trypanosomatidae</taxon>
        <taxon>Leishmaniinae</taxon>
        <taxon>Leptomonas</taxon>
    </lineage>
</organism>
<feature type="region of interest" description="Disordered" evidence="1">
    <location>
        <begin position="197"/>
        <end position="224"/>
    </location>
</feature>
<dbReference type="EMBL" id="LJSK01000021">
    <property type="protein sequence ID" value="KPI89567.1"/>
    <property type="molecule type" value="Genomic_DNA"/>
</dbReference>
<feature type="compositionally biased region" description="Pro residues" evidence="1">
    <location>
        <begin position="17"/>
        <end position="31"/>
    </location>
</feature>
<protein>
    <submittedName>
        <fullName evidence="2">Uncharacterized protein</fullName>
    </submittedName>
</protein>
<evidence type="ECO:0000313" key="3">
    <source>
        <dbReference type="Proteomes" id="UP000038009"/>
    </source>
</evidence>